<proteinExistence type="predicted"/>
<sequence>FVFPFFSPCMSRWYPMQSLTLALSSCAIRAMALPHRNLQLWEAGVAWRVGWLWRCIYIV</sequence>
<reference evidence="1 2" key="3">
    <citation type="journal article" date="2013" name="Rice">
        <title>Improvement of the Oryza sativa Nipponbare reference genome using next generation sequence and optical map data.</title>
        <authorList>
            <person name="Kawahara Y."/>
            <person name="de la Bastide M."/>
            <person name="Hamilton J.P."/>
            <person name="Kanamori H."/>
            <person name="McCombie W.R."/>
            <person name="Ouyang S."/>
            <person name="Schwartz D.C."/>
            <person name="Tanaka T."/>
            <person name="Wu J."/>
            <person name="Zhou S."/>
            <person name="Childs K.L."/>
            <person name="Davidson R.M."/>
            <person name="Lin H."/>
            <person name="Quesada-Ocampo L."/>
            <person name="Vaillancourt B."/>
            <person name="Sakai H."/>
            <person name="Lee S.S."/>
            <person name="Kim J."/>
            <person name="Numa H."/>
            <person name="Itoh T."/>
            <person name="Buell C.R."/>
            <person name="Matsumoto T."/>
        </authorList>
    </citation>
    <scope>NUCLEOTIDE SEQUENCE [LARGE SCALE GENOMIC DNA]</scope>
    <source>
        <strain evidence="2">cv. Nipponbare</strain>
    </source>
</reference>
<dbReference type="AlphaFoldDB" id="A0A0P0XBX3"/>
<name>A0A0P0XBX3_ORYSJ</name>
<gene>
    <name evidence="1" type="ordered locus">Os08g0159900</name>
    <name evidence="1" type="ORF">OSNPB_080159900</name>
</gene>
<reference evidence="1 2" key="2">
    <citation type="journal article" date="2013" name="Plant Cell Physiol.">
        <title>Rice Annotation Project Database (RAP-DB): an integrative and interactive database for rice genomics.</title>
        <authorList>
            <person name="Sakai H."/>
            <person name="Lee S.S."/>
            <person name="Tanaka T."/>
            <person name="Numa H."/>
            <person name="Kim J."/>
            <person name="Kawahara Y."/>
            <person name="Wakimoto H."/>
            <person name="Yang C.C."/>
            <person name="Iwamoto M."/>
            <person name="Abe T."/>
            <person name="Yamada Y."/>
            <person name="Muto A."/>
            <person name="Inokuchi H."/>
            <person name="Ikemura T."/>
            <person name="Matsumoto T."/>
            <person name="Sasaki T."/>
            <person name="Itoh T."/>
        </authorList>
    </citation>
    <scope>NUCLEOTIDE SEQUENCE [LARGE SCALE GENOMIC DNA]</scope>
    <source>
        <strain evidence="2">cv. Nipponbare</strain>
    </source>
</reference>
<dbReference type="Gramene" id="Os08t0159900-02">
    <property type="protein sequence ID" value="Os08t0159900-02"/>
    <property type="gene ID" value="Os08g0159900"/>
</dbReference>
<feature type="non-terminal residue" evidence="1">
    <location>
        <position position="1"/>
    </location>
</feature>
<dbReference type="EMBL" id="AP014964">
    <property type="protein sequence ID" value="BAT03926.1"/>
    <property type="molecule type" value="Genomic_DNA"/>
</dbReference>
<dbReference type="ExpressionAtlas" id="A0A0P0XBX3">
    <property type="expression patterns" value="baseline and differential"/>
</dbReference>
<keyword evidence="2" id="KW-1185">Reference proteome</keyword>
<dbReference type="Proteomes" id="UP000059680">
    <property type="component" value="Chromosome 8"/>
</dbReference>
<organism evidence="1 2">
    <name type="scientific">Oryza sativa subsp. japonica</name>
    <name type="common">Rice</name>
    <dbReference type="NCBI Taxonomy" id="39947"/>
    <lineage>
        <taxon>Eukaryota</taxon>
        <taxon>Viridiplantae</taxon>
        <taxon>Streptophyta</taxon>
        <taxon>Embryophyta</taxon>
        <taxon>Tracheophyta</taxon>
        <taxon>Spermatophyta</taxon>
        <taxon>Magnoliopsida</taxon>
        <taxon>Liliopsida</taxon>
        <taxon>Poales</taxon>
        <taxon>Poaceae</taxon>
        <taxon>BOP clade</taxon>
        <taxon>Oryzoideae</taxon>
        <taxon>Oryzeae</taxon>
        <taxon>Oryzinae</taxon>
        <taxon>Oryza</taxon>
        <taxon>Oryza sativa</taxon>
    </lineage>
</organism>
<evidence type="ECO:0000313" key="2">
    <source>
        <dbReference type="Proteomes" id="UP000059680"/>
    </source>
</evidence>
<reference evidence="2" key="1">
    <citation type="journal article" date="2005" name="Nature">
        <title>The map-based sequence of the rice genome.</title>
        <authorList>
            <consortium name="International rice genome sequencing project (IRGSP)"/>
            <person name="Matsumoto T."/>
            <person name="Wu J."/>
            <person name="Kanamori H."/>
            <person name="Katayose Y."/>
            <person name="Fujisawa M."/>
            <person name="Namiki N."/>
            <person name="Mizuno H."/>
            <person name="Yamamoto K."/>
            <person name="Antonio B.A."/>
            <person name="Baba T."/>
            <person name="Sakata K."/>
            <person name="Nagamura Y."/>
            <person name="Aoki H."/>
            <person name="Arikawa K."/>
            <person name="Arita K."/>
            <person name="Bito T."/>
            <person name="Chiden Y."/>
            <person name="Fujitsuka N."/>
            <person name="Fukunaka R."/>
            <person name="Hamada M."/>
            <person name="Harada C."/>
            <person name="Hayashi A."/>
            <person name="Hijishita S."/>
            <person name="Honda M."/>
            <person name="Hosokawa S."/>
            <person name="Ichikawa Y."/>
            <person name="Idonuma A."/>
            <person name="Iijima M."/>
            <person name="Ikeda M."/>
            <person name="Ikeno M."/>
            <person name="Ito K."/>
            <person name="Ito S."/>
            <person name="Ito T."/>
            <person name="Ito Y."/>
            <person name="Ito Y."/>
            <person name="Iwabuchi A."/>
            <person name="Kamiya K."/>
            <person name="Karasawa W."/>
            <person name="Kurita K."/>
            <person name="Katagiri S."/>
            <person name="Kikuta A."/>
            <person name="Kobayashi H."/>
            <person name="Kobayashi N."/>
            <person name="Machita K."/>
            <person name="Maehara T."/>
            <person name="Masukawa M."/>
            <person name="Mizubayashi T."/>
            <person name="Mukai Y."/>
            <person name="Nagasaki H."/>
            <person name="Nagata Y."/>
            <person name="Naito S."/>
            <person name="Nakashima M."/>
            <person name="Nakama Y."/>
            <person name="Nakamichi Y."/>
            <person name="Nakamura M."/>
            <person name="Meguro A."/>
            <person name="Negishi M."/>
            <person name="Ohta I."/>
            <person name="Ohta T."/>
            <person name="Okamoto M."/>
            <person name="Ono N."/>
            <person name="Saji S."/>
            <person name="Sakaguchi M."/>
            <person name="Sakai K."/>
            <person name="Shibata M."/>
            <person name="Shimokawa T."/>
            <person name="Song J."/>
            <person name="Takazaki Y."/>
            <person name="Terasawa K."/>
            <person name="Tsugane M."/>
            <person name="Tsuji K."/>
            <person name="Ueda S."/>
            <person name="Waki K."/>
            <person name="Yamagata H."/>
            <person name="Yamamoto M."/>
            <person name="Yamamoto S."/>
            <person name="Yamane H."/>
            <person name="Yoshiki S."/>
            <person name="Yoshihara R."/>
            <person name="Yukawa K."/>
            <person name="Zhong H."/>
            <person name="Yano M."/>
            <person name="Yuan Q."/>
            <person name="Ouyang S."/>
            <person name="Liu J."/>
            <person name="Jones K.M."/>
            <person name="Gansberger K."/>
            <person name="Moffat K."/>
            <person name="Hill J."/>
            <person name="Bera J."/>
            <person name="Fadrosh D."/>
            <person name="Jin S."/>
            <person name="Johri S."/>
            <person name="Kim M."/>
            <person name="Overton L."/>
            <person name="Reardon M."/>
            <person name="Tsitrin T."/>
            <person name="Vuong H."/>
            <person name="Weaver B."/>
            <person name="Ciecko A."/>
            <person name="Tallon L."/>
            <person name="Jackson J."/>
            <person name="Pai G."/>
            <person name="Aken S.V."/>
            <person name="Utterback T."/>
            <person name="Reidmuller S."/>
            <person name="Feldblyum T."/>
            <person name="Hsiao J."/>
            <person name="Zismann V."/>
            <person name="Iobst S."/>
            <person name="de Vazeille A.R."/>
            <person name="Buell C.R."/>
            <person name="Ying K."/>
            <person name="Li Y."/>
            <person name="Lu T."/>
            <person name="Huang Y."/>
            <person name="Zhao Q."/>
            <person name="Feng Q."/>
            <person name="Zhang L."/>
            <person name="Zhu J."/>
            <person name="Weng Q."/>
            <person name="Mu J."/>
            <person name="Lu Y."/>
            <person name="Fan D."/>
            <person name="Liu Y."/>
            <person name="Guan J."/>
            <person name="Zhang Y."/>
            <person name="Yu S."/>
            <person name="Liu X."/>
            <person name="Zhang Y."/>
            <person name="Hong G."/>
            <person name="Han B."/>
            <person name="Choisne N."/>
            <person name="Demange N."/>
            <person name="Orjeda G."/>
            <person name="Samain S."/>
            <person name="Cattolico L."/>
            <person name="Pelletier E."/>
            <person name="Couloux A."/>
            <person name="Segurens B."/>
            <person name="Wincker P."/>
            <person name="D'Hont A."/>
            <person name="Scarpelli C."/>
            <person name="Weissenbach J."/>
            <person name="Salanoubat M."/>
            <person name="Quetier F."/>
            <person name="Yu Y."/>
            <person name="Kim H.R."/>
            <person name="Rambo T."/>
            <person name="Currie J."/>
            <person name="Collura K."/>
            <person name="Luo M."/>
            <person name="Yang T."/>
            <person name="Ammiraju J.S.S."/>
            <person name="Engler F."/>
            <person name="Soderlund C."/>
            <person name="Wing R.A."/>
            <person name="Palmer L.E."/>
            <person name="de la Bastide M."/>
            <person name="Spiegel L."/>
            <person name="Nascimento L."/>
            <person name="Zutavern T."/>
            <person name="O'Shaughnessy A."/>
            <person name="Dike S."/>
            <person name="Dedhia N."/>
            <person name="Preston R."/>
            <person name="Balija V."/>
            <person name="McCombie W.R."/>
            <person name="Chow T."/>
            <person name="Chen H."/>
            <person name="Chung M."/>
            <person name="Chen C."/>
            <person name="Shaw J."/>
            <person name="Wu H."/>
            <person name="Hsiao K."/>
            <person name="Chao Y."/>
            <person name="Chu M."/>
            <person name="Cheng C."/>
            <person name="Hour A."/>
            <person name="Lee P."/>
            <person name="Lin S."/>
            <person name="Lin Y."/>
            <person name="Liou J."/>
            <person name="Liu S."/>
            <person name="Hsing Y."/>
            <person name="Raghuvanshi S."/>
            <person name="Mohanty A."/>
            <person name="Bharti A.K."/>
            <person name="Gaur A."/>
            <person name="Gupta V."/>
            <person name="Kumar D."/>
            <person name="Ravi V."/>
            <person name="Vij S."/>
            <person name="Kapur A."/>
            <person name="Khurana P."/>
            <person name="Khurana P."/>
            <person name="Khurana J.P."/>
            <person name="Tyagi A.K."/>
            <person name="Gaikwad K."/>
            <person name="Singh A."/>
            <person name="Dalal V."/>
            <person name="Srivastava S."/>
            <person name="Dixit A."/>
            <person name="Pal A.K."/>
            <person name="Ghazi I.A."/>
            <person name="Yadav M."/>
            <person name="Pandit A."/>
            <person name="Bhargava A."/>
            <person name="Sureshbabu K."/>
            <person name="Batra K."/>
            <person name="Sharma T.R."/>
            <person name="Mohapatra T."/>
            <person name="Singh N.K."/>
            <person name="Messing J."/>
            <person name="Nelson A.B."/>
            <person name="Fuks G."/>
            <person name="Kavchok S."/>
            <person name="Keizer G."/>
            <person name="Linton E."/>
            <person name="Llaca V."/>
            <person name="Song R."/>
            <person name="Tanyolac B."/>
            <person name="Young S."/>
            <person name="Ho-Il K."/>
            <person name="Hahn J.H."/>
            <person name="Sangsakoo G."/>
            <person name="Vanavichit A."/>
            <person name="de Mattos Luiz.A.T."/>
            <person name="Zimmer P.D."/>
            <person name="Malone G."/>
            <person name="Dellagostin O."/>
            <person name="de Oliveira A.C."/>
            <person name="Bevan M."/>
            <person name="Bancroft I."/>
            <person name="Minx P."/>
            <person name="Cordum H."/>
            <person name="Wilson R."/>
            <person name="Cheng Z."/>
            <person name="Jin W."/>
            <person name="Jiang J."/>
            <person name="Leong S.A."/>
            <person name="Iwama H."/>
            <person name="Gojobori T."/>
            <person name="Itoh T."/>
            <person name="Niimura Y."/>
            <person name="Fujii Y."/>
            <person name="Habara T."/>
            <person name="Sakai H."/>
            <person name="Sato Y."/>
            <person name="Wilson G."/>
            <person name="Kumar K."/>
            <person name="McCouch S."/>
            <person name="Juretic N."/>
            <person name="Hoen D."/>
            <person name="Wright S."/>
            <person name="Bruskiewich R."/>
            <person name="Bureau T."/>
            <person name="Miyao A."/>
            <person name="Hirochika H."/>
            <person name="Nishikawa T."/>
            <person name="Kadowaki K."/>
            <person name="Sugiura M."/>
            <person name="Burr B."/>
            <person name="Sasaki T."/>
        </authorList>
    </citation>
    <scope>NUCLEOTIDE SEQUENCE [LARGE SCALE GENOMIC DNA]</scope>
    <source>
        <strain evidence="2">cv. Nipponbare</strain>
    </source>
</reference>
<accession>A0A0P0XBX3</accession>
<protein>
    <submittedName>
        <fullName evidence="1">Os08g0159900 protein</fullName>
    </submittedName>
</protein>
<evidence type="ECO:0000313" key="1">
    <source>
        <dbReference type="EMBL" id="BAT03926.1"/>
    </source>
</evidence>